<gene>
    <name evidence="2" type="ORF">Rsub_09155</name>
</gene>
<dbReference type="InParanoid" id="A0A2V0PCA9"/>
<dbReference type="AlphaFoldDB" id="A0A2V0PCA9"/>
<accession>A0A2V0PCA9</accession>
<organism evidence="2 3">
    <name type="scientific">Raphidocelis subcapitata</name>
    <dbReference type="NCBI Taxonomy" id="307507"/>
    <lineage>
        <taxon>Eukaryota</taxon>
        <taxon>Viridiplantae</taxon>
        <taxon>Chlorophyta</taxon>
        <taxon>core chlorophytes</taxon>
        <taxon>Chlorophyceae</taxon>
        <taxon>CS clade</taxon>
        <taxon>Sphaeropleales</taxon>
        <taxon>Selenastraceae</taxon>
        <taxon>Raphidocelis</taxon>
    </lineage>
</organism>
<dbReference type="EMBL" id="BDRX01000082">
    <property type="protein sequence ID" value="GBF96572.1"/>
    <property type="molecule type" value="Genomic_DNA"/>
</dbReference>
<evidence type="ECO:0000313" key="3">
    <source>
        <dbReference type="Proteomes" id="UP000247498"/>
    </source>
</evidence>
<evidence type="ECO:0000313" key="2">
    <source>
        <dbReference type="EMBL" id="GBF96572.1"/>
    </source>
</evidence>
<evidence type="ECO:0000256" key="1">
    <source>
        <dbReference type="SAM" id="MobiDB-lite"/>
    </source>
</evidence>
<feature type="compositionally biased region" description="Gly residues" evidence="1">
    <location>
        <begin position="111"/>
        <end position="125"/>
    </location>
</feature>
<dbReference type="Proteomes" id="UP000247498">
    <property type="component" value="Unassembled WGS sequence"/>
</dbReference>
<proteinExistence type="predicted"/>
<comment type="caution">
    <text evidence="2">The sequence shown here is derived from an EMBL/GenBank/DDBJ whole genome shotgun (WGS) entry which is preliminary data.</text>
</comment>
<dbReference type="OrthoDB" id="498004at2759"/>
<feature type="region of interest" description="Disordered" evidence="1">
    <location>
        <begin position="106"/>
        <end position="126"/>
    </location>
</feature>
<reference evidence="2 3" key="1">
    <citation type="journal article" date="2018" name="Sci. Rep.">
        <title>Raphidocelis subcapitata (=Pseudokirchneriella subcapitata) provides an insight into genome evolution and environmental adaptations in the Sphaeropleales.</title>
        <authorList>
            <person name="Suzuki S."/>
            <person name="Yamaguchi H."/>
            <person name="Nakajima N."/>
            <person name="Kawachi M."/>
        </authorList>
    </citation>
    <scope>NUCLEOTIDE SEQUENCE [LARGE SCALE GENOMIC DNA]</scope>
    <source>
        <strain evidence="2 3">NIES-35</strain>
    </source>
</reference>
<protein>
    <submittedName>
        <fullName evidence="2">Uncharacterized protein</fullName>
    </submittedName>
</protein>
<keyword evidence="3" id="KW-1185">Reference proteome</keyword>
<sequence>MPRAARTPLPDGRCALHRAGQRLRTRPKASGGGFDDDVTAAALEEAVRLVRAAQALAAQQVRAELLQSRLADSADGPDAAASAAAAAAFLAEQGLSARDAGAAIEALSSGGDEGGGGGGGGGAGGSPPSRAWLEAKFLSLGRLLPGADLASMVSKRPLLLRASSSQVVGALVALAAALPAADAVAVAEKRPGLLLLPDLAERCERAVSRLLRLHPSRRRRVVAWLVAEYPELIERMDYYPDATTLDDLPIEIQNMMLPGGQATIDWLYRYWAERDAKEAAGGGTGGTDGGGGGTGGG</sequence>
<name>A0A2V0PCA9_9CHLO</name>